<feature type="transmembrane region" description="Helical" evidence="6">
    <location>
        <begin position="32"/>
        <end position="49"/>
    </location>
</feature>
<feature type="transmembrane region" description="Helical" evidence="6">
    <location>
        <begin position="140"/>
        <end position="166"/>
    </location>
</feature>
<dbReference type="Proteomes" id="UP001154282">
    <property type="component" value="Unassembled WGS sequence"/>
</dbReference>
<reference evidence="8" key="1">
    <citation type="submission" date="2022-08" db="EMBL/GenBank/DDBJ databases">
        <authorList>
            <person name="Gutierrez-Valencia J."/>
        </authorList>
    </citation>
    <scope>NUCLEOTIDE SEQUENCE</scope>
</reference>
<evidence type="ECO:0000259" key="7">
    <source>
        <dbReference type="PROSITE" id="PS50845"/>
    </source>
</evidence>
<dbReference type="PROSITE" id="PS50845">
    <property type="entry name" value="RETICULON"/>
    <property type="match status" value="1"/>
</dbReference>
<evidence type="ECO:0000256" key="2">
    <source>
        <dbReference type="ARBA" id="ARBA00022692"/>
    </source>
</evidence>
<accession>A0AAV0L6N3</accession>
<feature type="domain" description="Reticulon" evidence="7">
    <location>
        <begin position="23"/>
        <end position="221"/>
    </location>
</feature>
<sequence length="224" mass="25240">MPDTSESSTTPFFPSATGPAARLGDIILWRRPLWSALVVTVATATWVLFDVYKFNFVTVVAWIGMAVVTSLYLYGHLVRLFRKEEPDLMDRQFVREKRVVEAARSVGSGIELAVGCLVRMSTNGDWRVLTHLVVELGFLAYLGSLVDFLTLVYLGVVMVMTLPLAYKTNERKILNAAMQAQKKGMEFLYMVDEKVVRRLKGKVVAVASMNEDNHSKDQKEEKVE</sequence>
<evidence type="ECO:0000313" key="8">
    <source>
        <dbReference type="EMBL" id="CAI0429557.1"/>
    </source>
</evidence>
<dbReference type="EMBL" id="CAMGYJ010000006">
    <property type="protein sequence ID" value="CAI0429557.1"/>
    <property type="molecule type" value="Genomic_DNA"/>
</dbReference>
<evidence type="ECO:0000256" key="5">
    <source>
        <dbReference type="ARBA" id="ARBA00023136"/>
    </source>
</evidence>
<organism evidence="8 9">
    <name type="scientific">Linum tenue</name>
    <dbReference type="NCBI Taxonomy" id="586396"/>
    <lineage>
        <taxon>Eukaryota</taxon>
        <taxon>Viridiplantae</taxon>
        <taxon>Streptophyta</taxon>
        <taxon>Embryophyta</taxon>
        <taxon>Tracheophyta</taxon>
        <taxon>Spermatophyta</taxon>
        <taxon>Magnoliopsida</taxon>
        <taxon>eudicotyledons</taxon>
        <taxon>Gunneridae</taxon>
        <taxon>Pentapetalae</taxon>
        <taxon>rosids</taxon>
        <taxon>fabids</taxon>
        <taxon>Malpighiales</taxon>
        <taxon>Linaceae</taxon>
        <taxon>Linum</taxon>
    </lineage>
</organism>
<comment type="caution">
    <text evidence="8">The sequence shown here is derived from an EMBL/GenBank/DDBJ whole genome shotgun (WGS) entry which is preliminary data.</text>
</comment>
<keyword evidence="5 6" id="KW-0472">Membrane</keyword>
<keyword evidence="2 6" id="KW-0812">Transmembrane</keyword>
<protein>
    <recommendedName>
        <fullName evidence="6">Reticulon-like protein</fullName>
    </recommendedName>
</protein>
<dbReference type="GO" id="GO:0005789">
    <property type="term" value="C:endoplasmic reticulum membrane"/>
    <property type="evidence" value="ECO:0007669"/>
    <property type="project" value="UniProtKB-SubCell"/>
</dbReference>
<gene>
    <name evidence="8" type="ORF">LITE_LOCUS22197</name>
</gene>
<evidence type="ECO:0000313" key="9">
    <source>
        <dbReference type="Proteomes" id="UP001154282"/>
    </source>
</evidence>
<proteinExistence type="predicted"/>
<evidence type="ECO:0000256" key="1">
    <source>
        <dbReference type="ARBA" id="ARBA00004477"/>
    </source>
</evidence>
<keyword evidence="3 6" id="KW-0256">Endoplasmic reticulum</keyword>
<dbReference type="InterPro" id="IPR003388">
    <property type="entry name" value="Reticulon"/>
</dbReference>
<dbReference type="GO" id="GO:0009617">
    <property type="term" value="P:response to bacterium"/>
    <property type="evidence" value="ECO:0007669"/>
    <property type="project" value="InterPro"/>
</dbReference>
<dbReference type="Pfam" id="PF02453">
    <property type="entry name" value="Reticulon"/>
    <property type="match status" value="1"/>
</dbReference>
<name>A0AAV0L6N3_9ROSI</name>
<keyword evidence="4 6" id="KW-1133">Transmembrane helix</keyword>
<dbReference type="PANTHER" id="PTHR10994">
    <property type="entry name" value="RETICULON"/>
    <property type="match status" value="1"/>
</dbReference>
<evidence type="ECO:0000256" key="6">
    <source>
        <dbReference type="RuleBase" id="RU363132"/>
    </source>
</evidence>
<dbReference type="InterPro" id="IPR045064">
    <property type="entry name" value="Reticulon-like"/>
</dbReference>
<evidence type="ECO:0000256" key="4">
    <source>
        <dbReference type="ARBA" id="ARBA00022989"/>
    </source>
</evidence>
<keyword evidence="9" id="KW-1185">Reference proteome</keyword>
<feature type="transmembrane region" description="Helical" evidence="6">
    <location>
        <begin position="61"/>
        <end position="81"/>
    </location>
</feature>
<evidence type="ECO:0000256" key="3">
    <source>
        <dbReference type="ARBA" id="ARBA00022824"/>
    </source>
</evidence>
<dbReference type="AlphaFoldDB" id="A0AAV0L6N3"/>
<dbReference type="PANTHER" id="PTHR10994:SF145">
    <property type="entry name" value="RETICULON-LIKE PROTEIN B13"/>
    <property type="match status" value="1"/>
</dbReference>
<comment type="subcellular location">
    <subcellularLocation>
        <location evidence="1 6">Endoplasmic reticulum membrane</location>
        <topology evidence="1 6">Multi-pass membrane protein</topology>
    </subcellularLocation>
</comment>